<evidence type="ECO:0000313" key="7">
    <source>
        <dbReference type="Proteomes" id="UP000827092"/>
    </source>
</evidence>
<dbReference type="InterPro" id="IPR050173">
    <property type="entry name" value="ABC_transporter_C-like"/>
</dbReference>
<dbReference type="SUPFAM" id="SSF52540">
    <property type="entry name" value="P-loop containing nucleoside triphosphate hydrolases"/>
    <property type="match status" value="1"/>
</dbReference>
<dbReference type="GO" id="GO:0016020">
    <property type="term" value="C:membrane"/>
    <property type="evidence" value="ECO:0007669"/>
    <property type="project" value="UniProtKB-SubCell"/>
</dbReference>
<keyword evidence="4" id="KW-0067">ATP-binding</keyword>
<organism evidence="6 7">
    <name type="scientific">Oedothorax gibbosus</name>
    <dbReference type="NCBI Taxonomy" id="931172"/>
    <lineage>
        <taxon>Eukaryota</taxon>
        <taxon>Metazoa</taxon>
        <taxon>Ecdysozoa</taxon>
        <taxon>Arthropoda</taxon>
        <taxon>Chelicerata</taxon>
        <taxon>Arachnida</taxon>
        <taxon>Araneae</taxon>
        <taxon>Araneomorphae</taxon>
        <taxon>Entelegynae</taxon>
        <taxon>Araneoidea</taxon>
        <taxon>Linyphiidae</taxon>
        <taxon>Erigoninae</taxon>
        <taxon>Oedothorax</taxon>
    </lineage>
</organism>
<dbReference type="GO" id="GO:0005524">
    <property type="term" value="F:ATP binding"/>
    <property type="evidence" value="ECO:0007669"/>
    <property type="project" value="UniProtKB-KW"/>
</dbReference>
<dbReference type="Gene3D" id="3.40.50.300">
    <property type="entry name" value="P-loop containing nucleotide triphosphate hydrolases"/>
    <property type="match status" value="1"/>
</dbReference>
<comment type="similarity">
    <text evidence="2">Belongs to the ABC transporter superfamily. ABCC family. Conjugate transporter (TC 3.A.1.208) subfamily.</text>
</comment>
<dbReference type="AlphaFoldDB" id="A0AAV6UTE6"/>
<keyword evidence="3" id="KW-0547">Nucleotide-binding</keyword>
<evidence type="ECO:0000256" key="2">
    <source>
        <dbReference type="ARBA" id="ARBA00009726"/>
    </source>
</evidence>
<sequence>MKCSAYLKEAIEEMPGGLDTIVAEGGGNFSVGQRQLICLARAILRRNRILVLDEATANVDPKTDSLIQETIRDRFAQCTVLTIAHRLHTIMDSDRVLVLDAGEVKEFDEPYTLLQSRDSLFSLMVHNTGPGMAQQLREVAKEAYLKNAGKKKGVNGSVFCGIGGDGDVIDMNGAVLRLAANGNLNSPNGQVGDVRESTEMTYL</sequence>
<feature type="domain" description="ABC transporter" evidence="5">
    <location>
        <begin position="9"/>
        <end position="57"/>
    </location>
</feature>
<dbReference type="FunFam" id="3.40.50.300:FF:003492">
    <property type="entry name" value="AGAP012735-PA"/>
    <property type="match status" value="1"/>
</dbReference>
<dbReference type="InterPro" id="IPR027417">
    <property type="entry name" value="P-loop_NTPase"/>
</dbReference>
<dbReference type="Proteomes" id="UP000827092">
    <property type="component" value="Unassembled WGS sequence"/>
</dbReference>
<protein>
    <recommendedName>
        <fullName evidence="5">ABC transporter domain-containing protein</fullName>
    </recommendedName>
</protein>
<evidence type="ECO:0000256" key="4">
    <source>
        <dbReference type="ARBA" id="ARBA00022840"/>
    </source>
</evidence>
<evidence type="ECO:0000259" key="5">
    <source>
        <dbReference type="Pfam" id="PF00005"/>
    </source>
</evidence>
<name>A0AAV6UTE6_9ARAC</name>
<dbReference type="GO" id="GO:0016887">
    <property type="term" value="F:ATP hydrolysis activity"/>
    <property type="evidence" value="ECO:0007669"/>
    <property type="project" value="InterPro"/>
</dbReference>
<proteinExistence type="inferred from homology"/>
<comment type="subcellular location">
    <subcellularLocation>
        <location evidence="1">Membrane</location>
        <topology evidence="1">Multi-pass membrane protein</topology>
    </subcellularLocation>
</comment>
<evidence type="ECO:0000256" key="1">
    <source>
        <dbReference type="ARBA" id="ARBA00004141"/>
    </source>
</evidence>
<dbReference type="InterPro" id="IPR003439">
    <property type="entry name" value="ABC_transporter-like_ATP-bd"/>
</dbReference>
<gene>
    <name evidence="6" type="ORF">JTE90_023954</name>
</gene>
<dbReference type="Pfam" id="PF00005">
    <property type="entry name" value="ABC_tran"/>
    <property type="match status" value="1"/>
</dbReference>
<reference evidence="6 7" key="1">
    <citation type="journal article" date="2022" name="Nat. Ecol. Evol.">
        <title>A masculinizing supergene underlies an exaggerated male reproductive morph in a spider.</title>
        <authorList>
            <person name="Hendrickx F."/>
            <person name="De Corte Z."/>
            <person name="Sonet G."/>
            <person name="Van Belleghem S.M."/>
            <person name="Kostlbacher S."/>
            <person name="Vangestel C."/>
        </authorList>
    </citation>
    <scope>NUCLEOTIDE SEQUENCE [LARGE SCALE GENOMIC DNA]</scope>
    <source>
        <strain evidence="6">W744_W776</strain>
    </source>
</reference>
<dbReference type="PANTHER" id="PTHR24223:SF456">
    <property type="entry name" value="MULTIDRUG RESISTANCE-ASSOCIATED PROTEIN LETHAL(2)03659"/>
    <property type="match status" value="1"/>
</dbReference>
<keyword evidence="7" id="KW-1185">Reference proteome</keyword>
<evidence type="ECO:0000313" key="6">
    <source>
        <dbReference type="EMBL" id="KAG8186526.1"/>
    </source>
</evidence>
<dbReference type="EMBL" id="JAFNEN010000298">
    <property type="protein sequence ID" value="KAG8186526.1"/>
    <property type="molecule type" value="Genomic_DNA"/>
</dbReference>
<comment type="caution">
    <text evidence="6">The sequence shown here is derived from an EMBL/GenBank/DDBJ whole genome shotgun (WGS) entry which is preliminary data.</text>
</comment>
<dbReference type="PANTHER" id="PTHR24223">
    <property type="entry name" value="ATP-BINDING CASSETTE SUB-FAMILY C"/>
    <property type="match status" value="1"/>
</dbReference>
<evidence type="ECO:0000256" key="3">
    <source>
        <dbReference type="ARBA" id="ARBA00022741"/>
    </source>
</evidence>
<accession>A0AAV6UTE6</accession>
<dbReference type="GO" id="GO:0042626">
    <property type="term" value="F:ATPase-coupled transmembrane transporter activity"/>
    <property type="evidence" value="ECO:0007669"/>
    <property type="project" value="TreeGrafter"/>
</dbReference>